<dbReference type="CDD" id="cd03809">
    <property type="entry name" value="GT4_MtfB-like"/>
    <property type="match status" value="1"/>
</dbReference>
<dbReference type="EMBL" id="METD01000001">
    <property type="protein sequence ID" value="OGB73593.1"/>
    <property type="molecule type" value="Genomic_DNA"/>
</dbReference>
<dbReference type="Pfam" id="PF13439">
    <property type="entry name" value="Glyco_transf_4"/>
    <property type="match status" value="1"/>
</dbReference>
<sequence>MNKHYRIGIDARLFGTAQAAGIGTYTEELVANLIRLDTEDKFTVFVLPEVAEFFPLYAANLEKRAVRFPHYTYSEQFLYPRALSRAGLDLIHYTNFNSPVWFRRIKSVVTIHDLTLWFYPGRKQTSWFRRIIYRYVIRQSCLNAARIIAISQGTKRDLVKYLGINPDKIDVVYEAAPKRYQPVEDPKKVEMVKTKYNISRPFFLYVGQQRHHKNLARLVRAFALLRHRYDIDYQLVLVGKADPLASEIPALIKQLNLQDAVILTGYVADSDLPYFYSEAEAFIFPSLYEGFGLPPLEAMASGIPVLSSNTSVMPEVLGEAALYFDPTNIEDIAQAMYKLATTFRLQKELRDKGFRQAKKYSFARVAKETLAVYRRALTEPPKK</sequence>
<name>A0A1F4NQ58_UNCK3</name>
<keyword evidence="1" id="KW-0808">Transferase</keyword>
<reference evidence="4 5" key="1">
    <citation type="journal article" date="2016" name="Nat. Commun.">
        <title>Thousands of microbial genomes shed light on interconnected biogeochemical processes in an aquifer system.</title>
        <authorList>
            <person name="Anantharaman K."/>
            <person name="Brown C.T."/>
            <person name="Hug L.A."/>
            <person name="Sharon I."/>
            <person name="Castelle C.J."/>
            <person name="Probst A.J."/>
            <person name="Thomas B.C."/>
            <person name="Singh A."/>
            <person name="Wilkins M.J."/>
            <person name="Karaoz U."/>
            <person name="Brodie E.L."/>
            <person name="Williams K.H."/>
            <person name="Hubbard S.S."/>
            <person name="Banfield J.F."/>
        </authorList>
    </citation>
    <scope>NUCLEOTIDE SEQUENCE [LARGE SCALE GENOMIC DNA]</scope>
</reference>
<dbReference type="InterPro" id="IPR028098">
    <property type="entry name" value="Glyco_trans_4-like_N"/>
</dbReference>
<dbReference type="Proteomes" id="UP000178085">
    <property type="component" value="Unassembled WGS sequence"/>
</dbReference>
<evidence type="ECO:0000259" key="3">
    <source>
        <dbReference type="Pfam" id="PF13439"/>
    </source>
</evidence>
<dbReference type="GO" id="GO:0016757">
    <property type="term" value="F:glycosyltransferase activity"/>
    <property type="evidence" value="ECO:0007669"/>
    <property type="project" value="InterPro"/>
</dbReference>
<gene>
    <name evidence="4" type="ORF">A3K51_01970</name>
</gene>
<dbReference type="GO" id="GO:0009103">
    <property type="term" value="P:lipopolysaccharide biosynthetic process"/>
    <property type="evidence" value="ECO:0007669"/>
    <property type="project" value="TreeGrafter"/>
</dbReference>
<organism evidence="4 5">
    <name type="scientific">candidate division Kazan bacterium RIFCSPLOWO2_01_FULL_45_19</name>
    <dbReference type="NCBI Taxonomy" id="1798538"/>
    <lineage>
        <taxon>Bacteria</taxon>
        <taxon>Bacteria division Kazan-3B-28</taxon>
    </lineage>
</organism>
<feature type="domain" description="Glycosyltransferase subfamily 4-like N-terminal" evidence="3">
    <location>
        <begin position="21"/>
        <end position="173"/>
    </location>
</feature>
<dbReference type="FunFam" id="3.40.50.2000:FF:000119">
    <property type="entry name" value="Glycosyl transferase group 1"/>
    <property type="match status" value="1"/>
</dbReference>
<protein>
    <recommendedName>
        <fullName evidence="6">Glycosyl transferase family 1</fullName>
    </recommendedName>
</protein>
<dbReference type="InterPro" id="IPR001296">
    <property type="entry name" value="Glyco_trans_1"/>
</dbReference>
<evidence type="ECO:0000259" key="2">
    <source>
        <dbReference type="Pfam" id="PF00534"/>
    </source>
</evidence>
<evidence type="ECO:0008006" key="6">
    <source>
        <dbReference type="Google" id="ProtNLM"/>
    </source>
</evidence>
<dbReference type="AlphaFoldDB" id="A0A1F4NQ58"/>
<feature type="domain" description="Glycosyl transferase family 1" evidence="2">
    <location>
        <begin position="198"/>
        <end position="351"/>
    </location>
</feature>
<dbReference type="PANTHER" id="PTHR46401:SF2">
    <property type="entry name" value="GLYCOSYLTRANSFERASE WBBK-RELATED"/>
    <property type="match status" value="1"/>
</dbReference>
<evidence type="ECO:0000256" key="1">
    <source>
        <dbReference type="ARBA" id="ARBA00022679"/>
    </source>
</evidence>
<dbReference type="Pfam" id="PF00534">
    <property type="entry name" value="Glycos_transf_1"/>
    <property type="match status" value="1"/>
</dbReference>
<accession>A0A1F4NQ58</accession>
<evidence type="ECO:0000313" key="5">
    <source>
        <dbReference type="Proteomes" id="UP000178085"/>
    </source>
</evidence>
<dbReference type="PANTHER" id="PTHR46401">
    <property type="entry name" value="GLYCOSYLTRANSFERASE WBBK-RELATED"/>
    <property type="match status" value="1"/>
</dbReference>
<evidence type="ECO:0000313" key="4">
    <source>
        <dbReference type="EMBL" id="OGB73593.1"/>
    </source>
</evidence>
<proteinExistence type="predicted"/>
<dbReference type="Gene3D" id="3.40.50.2000">
    <property type="entry name" value="Glycogen Phosphorylase B"/>
    <property type="match status" value="2"/>
</dbReference>
<comment type="caution">
    <text evidence="4">The sequence shown here is derived from an EMBL/GenBank/DDBJ whole genome shotgun (WGS) entry which is preliminary data.</text>
</comment>
<dbReference type="SUPFAM" id="SSF53756">
    <property type="entry name" value="UDP-Glycosyltransferase/glycogen phosphorylase"/>
    <property type="match status" value="1"/>
</dbReference>